<sequence>MQHLQLGQEVNAKFSWKPLTNNGVTFINNGATHDSGYTPQNFKMIVNNSISGNVVQITYDNLQHSSYGDQKITKIIAIVHDVVKKAQTGNVDFWNNPFNRFWYEEISDITIDYHFYLANGQEVNFDPKLSDAWITAGSLNSGGGRTEAVKLESAGKAYGFYKSSVTAHNGNELYADGSNERNTTESAFGKGIIVPIPQGEWWDNPATGLRSKNAYYGAGVFKVEGKGVSLHYKVYGKPNQWESIWANLDTTMPKSNSGIVTPTIHYHHTNVALGLEINLIS</sequence>
<accession>A0A1Y0FAA1</accession>
<dbReference type="RefSeq" id="WP_087449047.1">
    <property type="nucleotide sequence ID" value="NZ_CP020859.1"/>
</dbReference>
<protein>
    <recommendedName>
        <fullName evidence="1">Glucan-binding protein C/Surface antigen I/II V-domain domain-containing protein</fullName>
    </recommendedName>
</protein>
<gene>
    <name evidence="2" type="ORF">B7R82_09595</name>
</gene>
<dbReference type="EMBL" id="CP020859">
    <property type="protein sequence ID" value="ARU20228.1"/>
    <property type="molecule type" value="Genomic_DNA"/>
</dbReference>
<dbReference type="Pfam" id="PF08363">
    <property type="entry name" value="GbpC"/>
    <property type="match status" value="1"/>
</dbReference>
<keyword evidence="2" id="KW-0614">Plasmid</keyword>
<dbReference type="InterPro" id="IPR036234">
    <property type="entry name" value="SA_I/II_PAC_V_sf"/>
</dbReference>
<geneLocation type="plasmid" evidence="2 3">
    <name>unnamed1</name>
</geneLocation>
<dbReference type="SUPFAM" id="SSF74914">
    <property type="entry name" value="V-region of surface antigen I/II (SA I/II, PAC)"/>
    <property type="match status" value="1"/>
</dbReference>
<evidence type="ECO:0000313" key="2">
    <source>
        <dbReference type="EMBL" id="ARU20228.1"/>
    </source>
</evidence>
<dbReference type="Gene3D" id="2.60.530.10">
    <property type="entry name" value="Major cell-surface adhesin PAc"/>
    <property type="match status" value="1"/>
</dbReference>
<dbReference type="AlphaFoldDB" id="A0A1Y0FAA1"/>
<evidence type="ECO:0000313" key="3">
    <source>
        <dbReference type="Proteomes" id="UP000195378"/>
    </source>
</evidence>
<evidence type="ECO:0000259" key="1">
    <source>
        <dbReference type="Pfam" id="PF08363"/>
    </source>
</evidence>
<feature type="domain" description="Glucan-binding protein C/Surface antigen I/II V-domain" evidence="1">
    <location>
        <begin position="51"/>
        <end position="231"/>
    </location>
</feature>
<name>A0A1Y0FAA1_9LACO</name>
<reference evidence="2 3" key="1">
    <citation type="submission" date="2017-04" db="EMBL/GenBank/DDBJ databases">
        <title>Complete genome sequence of Lactobacillus salivarius ZLS006, a probiotic strain isolated from healthy piglet.</title>
        <authorList>
            <person name="Zhang D."/>
        </authorList>
    </citation>
    <scope>NUCLEOTIDE SEQUENCE [LARGE SCALE GENOMIC DNA]</scope>
    <source>
        <strain evidence="2 3">ZLS006</strain>
        <plasmid evidence="2 3">unnamed1</plasmid>
    </source>
</reference>
<organism evidence="2 3">
    <name type="scientific">Ligilactobacillus salivarius</name>
    <dbReference type="NCBI Taxonomy" id="1624"/>
    <lineage>
        <taxon>Bacteria</taxon>
        <taxon>Bacillati</taxon>
        <taxon>Bacillota</taxon>
        <taxon>Bacilli</taxon>
        <taxon>Lactobacillales</taxon>
        <taxon>Lactobacillaceae</taxon>
        <taxon>Ligilactobacillus</taxon>
    </lineage>
</organism>
<dbReference type="InterPro" id="IPR013574">
    <property type="entry name" value="Glucan-bd_C/Surface_Ag-I/II_V"/>
</dbReference>
<dbReference type="Proteomes" id="UP000195378">
    <property type="component" value="Plasmid unnamed1"/>
</dbReference>
<proteinExistence type="predicted"/>